<name>A0A6C2U629_PONDE</name>
<dbReference type="GO" id="GO:0005975">
    <property type="term" value="P:carbohydrate metabolic process"/>
    <property type="evidence" value="ECO:0007669"/>
    <property type="project" value="InterPro"/>
</dbReference>
<reference evidence="9 10" key="1">
    <citation type="submission" date="2019-04" db="EMBL/GenBank/DDBJ databases">
        <authorList>
            <person name="Van Vliet M D."/>
        </authorList>
    </citation>
    <scope>NUCLEOTIDE SEQUENCE [LARGE SCALE GENOMIC DNA]</scope>
    <source>
        <strain evidence="9 10">F1</strain>
    </source>
</reference>
<keyword evidence="6" id="KW-0732">Signal</keyword>
<dbReference type="EMBL" id="CAAHFG010000002">
    <property type="protein sequence ID" value="VGO14884.1"/>
    <property type="molecule type" value="Genomic_DNA"/>
</dbReference>
<gene>
    <name evidence="9" type="primary">sacA</name>
    <name evidence="9" type="ORF">PDESU_03454</name>
</gene>
<evidence type="ECO:0000256" key="2">
    <source>
        <dbReference type="ARBA" id="ARBA00012758"/>
    </source>
</evidence>
<dbReference type="PANTHER" id="PTHR43101:SF1">
    <property type="entry name" value="BETA-FRUCTOSIDASE"/>
    <property type="match status" value="1"/>
</dbReference>
<dbReference type="SUPFAM" id="SSF75005">
    <property type="entry name" value="Arabinanase/levansucrase/invertase"/>
    <property type="match status" value="1"/>
</dbReference>
<dbReference type="SUPFAM" id="SSF49899">
    <property type="entry name" value="Concanavalin A-like lectins/glucanases"/>
    <property type="match status" value="1"/>
</dbReference>
<dbReference type="CDD" id="cd08996">
    <property type="entry name" value="GH32_FFase"/>
    <property type="match status" value="1"/>
</dbReference>
<evidence type="ECO:0000313" key="10">
    <source>
        <dbReference type="Proteomes" id="UP000366872"/>
    </source>
</evidence>
<accession>A0A6C2U629</accession>
<comment type="similarity">
    <text evidence="1 5">Belongs to the glycosyl hydrolase 32 family.</text>
</comment>
<feature type="domain" description="Glycosyl hydrolase family 32 N-terminal" evidence="7">
    <location>
        <begin position="84"/>
        <end position="350"/>
    </location>
</feature>
<dbReference type="Proteomes" id="UP000366872">
    <property type="component" value="Unassembled WGS sequence"/>
</dbReference>
<dbReference type="InterPro" id="IPR023296">
    <property type="entry name" value="Glyco_hydro_beta-prop_sf"/>
</dbReference>
<keyword evidence="10" id="KW-1185">Reference proteome</keyword>
<dbReference type="InterPro" id="IPR051214">
    <property type="entry name" value="GH32_Enzymes"/>
</dbReference>
<dbReference type="EC" id="3.2.1.26" evidence="2"/>
<proteinExistence type="inferred from homology"/>
<dbReference type="PANTHER" id="PTHR43101">
    <property type="entry name" value="BETA-FRUCTOSIDASE"/>
    <property type="match status" value="1"/>
</dbReference>
<protein>
    <recommendedName>
        <fullName evidence="2">beta-fructofuranosidase</fullName>
        <ecNumber evidence="2">3.2.1.26</ecNumber>
    </recommendedName>
</protein>
<evidence type="ECO:0000256" key="6">
    <source>
        <dbReference type="SAM" id="SignalP"/>
    </source>
</evidence>
<dbReference type="GO" id="GO:0004564">
    <property type="term" value="F:beta-fructofuranosidase activity"/>
    <property type="evidence" value="ECO:0007669"/>
    <property type="project" value="UniProtKB-EC"/>
</dbReference>
<dbReference type="RefSeq" id="WP_136080508.1">
    <property type="nucleotide sequence ID" value="NZ_CAAHFG010000002.1"/>
</dbReference>
<evidence type="ECO:0000256" key="4">
    <source>
        <dbReference type="ARBA" id="ARBA00023295"/>
    </source>
</evidence>
<organism evidence="9 10">
    <name type="scientific">Pontiella desulfatans</name>
    <dbReference type="NCBI Taxonomy" id="2750659"/>
    <lineage>
        <taxon>Bacteria</taxon>
        <taxon>Pseudomonadati</taxon>
        <taxon>Kiritimatiellota</taxon>
        <taxon>Kiritimatiellia</taxon>
        <taxon>Kiritimatiellales</taxon>
        <taxon>Pontiellaceae</taxon>
        <taxon>Pontiella</taxon>
    </lineage>
</organism>
<feature type="chain" id="PRO_5025646134" description="beta-fructofuranosidase" evidence="6">
    <location>
        <begin position="20"/>
        <end position="504"/>
    </location>
</feature>
<dbReference type="Pfam" id="PF00251">
    <property type="entry name" value="Glyco_hydro_32N"/>
    <property type="match status" value="1"/>
</dbReference>
<sequence length="504" mass="56813">MKIYLSALIIALGALVCNAQTPKTDKALVAATTKAGVSVSKRSGGQPKFTGSYIPETPIWPDSPDKKWLTYHLAHPGPGNARPGDPNSAFFWKGRYHLHYIYKNRTGFVFAHVSSDDMVRWEWHKTVLAPPTTGHGMFSGTGFITKDGRAAMVYHGEGSGRNWIAYALDDEMDQWSQPEVMLPNDKDGKPLTSMPYFDPDVWINNGTYYGLNGRSSRQSAVIMKSDNLKDWTYIGELLHPDFDEEKLGVKKGEDISCANMFKLGNKWVLTCISHRLGCRYFIGDFKDEQYLPEFHAMMSWQGSNFYAPESMLSKDGRRVMWAWIMHGANPTGVQSLPRELDLPEDGVLRIKPLSELQSLRYDEKVEKNLTVVARKEARLEALTGDAVELEITFAAPLPKEFGLKLLGDNKGENSMSIVAGAGMKKLMVGNLDPEFALKKDENLTLRIFIDKNLVEVFANDRQAAVYPHKHFRDNPNISLFTKDSDLVVKEMKTWKMKSIYKPAE</sequence>
<dbReference type="Gene3D" id="2.115.10.20">
    <property type="entry name" value="Glycosyl hydrolase domain, family 43"/>
    <property type="match status" value="1"/>
</dbReference>
<dbReference type="InterPro" id="IPR013320">
    <property type="entry name" value="ConA-like_dom_sf"/>
</dbReference>
<evidence type="ECO:0000259" key="7">
    <source>
        <dbReference type="Pfam" id="PF00251"/>
    </source>
</evidence>
<evidence type="ECO:0000313" key="9">
    <source>
        <dbReference type="EMBL" id="VGO14884.1"/>
    </source>
</evidence>
<feature type="domain" description="Glycosyl hydrolase family 32 C-terminal" evidence="8">
    <location>
        <begin position="355"/>
        <end position="494"/>
    </location>
</feature>
<feature type="signal peptide" evidence="6">
    <location>
        <begin position="1"/>
        <end position="19"/>
    </location>
</feature>
<evidence type="ECO:0000259" key="8">
    <source>
        <dbReference type="Pfam" id="PF08244"/>
    </source>
</evidence>
<dbReference type="InterPro" id="IPR013189">
    <property type="entry name" value="Glyco_hydro_32_C"/>
</dbReference>
<keyword evidence="4 5" id="KW-0326">Glycosidase</keyword>
<dbReference type="InterPro" id="IPR001362">
    <property type="entry name" value="Glyco_hydro_32"/>
</dbReference>
<keyword evidence="3 5" id="KW-0378">Hydrolase</keyword>
<dbReference type="AlphaFoldDB" id="A0A6C2U629"/>
<dbReference type="Pfam" id="PF08244">
    <property type="entry name" value="Glyco_hydro_32C"/>
    <property type="match status" value="1"/>
</dbReference>
<evidence type="ECO:0000256" key="1">
    <source>
        <dbReference type="ARBA" id="ARBA00009902"/>
    </source>
</evidence>
<evidence type="ECO:0000256" key="3">
    <source>
        <dbReference type="ARBA" id="ARBA00022801"/>
    </source>
</evidence>
<evidence type="ECO:0000256" key="5">
    <source>
        <dbReference type="RuleBase" id="RU362110"/>
    </source>
</evidence>
<dbReference type="Gene3D" id="2.60.120.560">
    <property type="entry name" value="Exo-inulinase, domain 1"/>
    <property type="match status" value="1"/>
</dbReference>
<dbReference type="SMART" id="SM00640">
    <property type="entry name" value="Glyco_32"/>
    <property type="match status" value="1"/>
</dbReference>
<dbReference type="InterPro" id="IPR013148">
    <property type="entry name" value="Glyco_hydro_32_N"/>
</dbReference>